<sequence length="80" mass="9142">MSLRRHIYRNEVLDPKVHGYIADEHRPKCHDVPRAFSLLLAPWRNATPCHTHGVIAQGPGYHMLTYPGPKPCVRNTGENF</sequence>
<comment type="caution">
    <text evidence="1">The sequence shown here is derived from an EMBL/GenBank/DDBJ whole genome shotgun (WGS) entry which is preliminary data.</text>
</comment>
<keyword evidence="2" id="KW-1185">Reference proteome</keyword>
<reference evidence="2" key="1">
    <citation type="journal article" date="2015" name="Nat. Genet.">
        <title>The genome and transcriptome of the zoonotic hookworm Ancylostoma ceylanicum identify infection-specific gene families.</title>
        <authorList>
            <person name="Schwarz E.M."/>
            <person name="Hu Y."/>
            <person name="Antoshechkin I."/>
            <person name="Miller M.M."/>
            <person name="Sternberg P.W."/>
            <person name="Aroian R.V."/>
        </authorList>
    </citation>
    <scope>NUCLEOTIDE SEQUENCE</scope>
    <source>
        <strain evidence="2">HY135</strain>
    </source>
</reference>
<dbReference type="EMBL" id="JARK01001344">
    <property type="protein sequence ID" value="EYC27781.1"/>
    <property type="molecule type" value="Genomic_DNA"/>
</dbReference>
<protein>
    <submittedName>
        <fullName evidence="1">Uncharacterized protein</fullName>
    </submittedName>
</protein>
<dbReference type="Proteomes" id="UP000024635">
    <property type="component" value="Unassembled WGS sequence"/>
</dbReference>
<gene>
    <name evidence="1" type="primary">Acey_s0008.g180</name>
    <name evidence="1" type="ORF">Y032_0008g180</name>
</gene>
<proteinExistence type="predicted"/>
<dbReference type="AlphaFoldDB" id="A0A016VKF8"/>
<evidence type="ECO:0000313" key="1">
    <source>
        <dbReference type="EMBL" id="EYC27781.1"/>
    </source>
</evidence>
<evidence type="ECO:0000313" key="2">
    <source>
        <dbReference type="Proteomes" id="UP000024635"/>
    </source>
</evidence>
<organism evidence="1 2">
    <name type="scientific">Ancylostoma ceylanicum</name>
    <dbReference type="NCBI Taxonomy" id="53326"/>
    <lineage>
        <taxon>Eukaryota</taxon>
        <taxon>Metazoa</taxon>
        <taxon>Ecdysozoa</taxon>
        <taxon>Nematoda</taxon>
        <taxon>Chromadorea</taxon>
        <taxon>Rhabditida</taxon>
        <taxon>Rhabditina</taxon>
        <taxon>Rhabditomorpha</taxon>
        <taxon>Strongyloidea</taxon>
        <taxon>Ancylostomatidae</taxon>
        <taxon>Ancylostomatinae</taxon>
        <taxon>Ancylostoma</taxon>
    </lineage>
</organism>
<accession>A0A016VKF8</accession>
<name>A0A016VKF8_9BILA</name>